<organism evidence="1 2">
    <name type="scientific">Paramecium sonneborni</name>
    <dbReference type="NCBI Taxonomy" id="65129"/>
    <lineage>
        <taxon>Eukaryota</taxon>
        <taxon>Sar</taxon>
        <taxon>Alveolata</taxon>
        <taxon>Ciliophora</taxon>
        <taxon>Intramacronucleata</taxon>
        <taxon>Oligohymenophorea</taxon>
        <taxon>Peniculida</taxon>
        <taxon>Parameciidae</taxon>
        <taxon>Paramecium</taxon>
    </lineage>
</organism>
<reference evidence="1" key="1">
    <citation type="submission" date="2021-01" db="EMBL/GenBank/DDBJ databases">
        <authorList>
            <consortium name="Genoscope - CEA"/>
            <person name="William W."/>
        </authorList>
    </citation>
    <scope>NUCLEOTIDE SEQUENCE</scope>
</reference>
<dbReference type="AlphaFoldDB" id="A0A8S1MYT1"/>
<evidence type="ECO:0000313" key="1">
    <source>
        <dbReference type="EMBL" id="CAD8083301.1"/>
    </source>
</evidence>
<gene>
    <name evidence="1" type="ORF">PSON_ATCC_30995.1.T0450006</name>
</gene>
<name>A0A8S1MYT1_9CILI</name>
<dbReference type="Proteomes" id="UP000692954">
    <property type="component" value="Unassembled WGS sequence"/>
</dbReference>
<proteinExistence type="predicted"/>
<keyword evidence="2" id="KW-1185">Reference proteome</keyword>
<accession>A0A8S1MYT1</accession>
<protein>
    <submittedName>
        <fullName evidence="1">Uncharacterized protein</fullName>
    </submittedName>
</protein>
<dbReference type="EMBL" id="CAJJDN010000045">
    <property type="protein sequence ID" value="CAD8083301.1"/>
    <property type="molecule type" value="Genomic_DNA"/>
</dbReference>
<sequence>MQKYQCLALPGLLNEAELMKSFLAQLEKILSSIIMFEYLNPSYEVSKRIIQLPSNISLKYYLANLDDKIYR</sequence>
<evidence type="ECO:0000313" key="2">
    <source>
        <dbReference type="Proteomes" id="UP000692954"/>
    </source>
</evidence>
<comment type="caution">
    <text evidence="1">The sequence shown here is derived from an EMBL/GenBank/DDBJ whole genome shotgun (WGS) entry which is preliminary data.</text>
</comment>